<dbReference type="AlphaFoldDB" id="A0A0G1WZC0"/>
<name>A0A0G1WZC0_9BACT</name>
<sequence length="84" mass="9796">MYIIIMDTTITITQQWQIYIPEKIRELLDLVNPVQAKLEVKNKSLVITPQPSTVLRLAGKYKALAAKKRINLDKIRERIDYSQL</sequence>
<dbReference type="InterPro" id="IPR037914">
    <property type="entry name" value="SpoVT-AbrB_sf"/>
</dbReference>
<accession>A0A0G1WZC0</accession>
<proteinExistence type="predicted"/>
<gene>
    <name evidence="1" type="ORF">UY17_C0014G0008</name>
</gene>
<protein>
    <recommendedName>
        <fullName evidence="3">SpoVT-AbrB domain-containing protein</fullName>
    </recommendedName>
</protein>
<dbReference type="SUPFAM" id="SSF89447">
    <property type="entry name" value="AbrB/MazE/MraZ-like"/>
    <property type="match status" value="1"/>
</dbReference>
<evidence type="ECO:0008006" key="3">
    <source>
        <dbReference type="Google" id="ProtNLM"/>
    </source>
</evidence>
<reference evidence="1 2" key="1">
    <citation type="journal article" date="2015" name="Nature">
        <title>rRNA introns, odd ribosomes, and small enigmatic genomes across a large radiation of phyla.</title>
        <authorList>
            <person name="Brown C.T."/>
            <person name="Hug L.A."/>
            <person name="Thomas B.C."/>
            <person name="Sharon I."/>
            <person name="Castelle C.J."/>
            <person name="Singh A."/>
            <person name="Wilkins M.J."/>
            <person name="Williams K.H."/>
            <person name="Banfield J.F."/>
        </authorList>
    </citation>
    <scope>NUCLEOTIDE SEQUENCE [LARGE SCALE GENOMIC DNA]</scope>
</reference>
<dbReference type="Proteomes" id="UP000034772">
    <property type="component" value="Unassembled WGS sequence"/>
</dbReference>
<evidence type="ECO:0000313" key="2">
    <source>
        <dbReference type="Proteomes" id="UP000034772"/>
    </source>
</evidence>
<evidence type="ECO:0000313" key="1">
    <source>
        <dbReference type="EMBL" id="KKU87570.1"/>
    </source>
</evidence>
<comment type="caution">
    <text evidence="1">The sequence shown here is derived from an EMBL/GenBank/DDBJ whole genome shotgun (WGS) entry which is preliminary data.</text>
</comment>
<dbReference type="EMBL" id="LCOZ01000014">
    <property type="protein sequence ID" value="KKU87570.1"/>
    <property type="molecule type" value="Genomic_DNA"/>
</dbReference>
<organism evidence="1 2">
    <name type="scientific">Candidatus Beckwithbacteria bacterium GW2011_GWC2_47_9</name>
    <dbReference type="NCBI Taxonomy" id="1618373"/>
    <lineage>
        <taxon>Bacteria</taxon>
        <taxon>Candidatus Beckwithiibacteriota</taxon>
    </lineage>
</organism>